<dbReference type="Pfam" id="PF00005">
    <property type="entry name" value="ABC_tran"/>
    <property type="match status" value="2"/>
</dbReference>
<dbReference type="Pfam" id="PF08352">
    <property type="entry name" value="oligo_HPY"/>
    <property type="match status" value="2"/>
</dbReference>
<feature type="domain" description="ABC transporter" evidence="8">
    <location>
        <begin position="409"/>
        <end position="643"/>
    </location>
</feature>
<evidence type="ECO:0000256" key="5">
    <source>
        <dbReference type="ARBA" id="ARBA00022741"/>
    </source>
</evidence>
<dbReference type="InterPro" id="IPR003593">
    <property type="entry name" value="AAA+_ATPase"/>
</dbReference>
<keyword evidence="4" id="KW-1003">Cell membrane</keyword>
<dbReference type="Proteomes" id="UP000252415">
    <property type="component" value="Unassembled WGS sequence"/>
</dbReference>
<dbReference type="GO" id="GO:0015833">
    <property type="term" value="P:peptide transport"/>
    <property type="evidence" value="ECO:0007669"/>
    <property type="project" value="InterPro"/>
</dbReference>
<dbReference type="CDD" id="cd03257">
    <property type="entry name" value="ABC_NikE_OppD_transporters"/>
    <property type="match status" value="2"/>
</dbReference>
<dbReference type="GO" id="GO:0005524">
    <property type="term" value="F:ATP binding"/>
    <property type="evidence" value="ECO:0007669"/>
    <property type="project" value="UniProtKB-KW"/>
</dbReference>
<evidence type="ECO:0000256" key="4">
    <source>
        <dbReference type="ARBA" id="ARBA00022475"/>
    </source>
</evidence>
<reference evidence="9 10" key="1">
    <citation type="submission" date="2018-07" db="EMBL/GenBank/DDBJ databases">
        <title>Genomic Encyclopedia of Type Strains, Phase III (KMG-III): the genomes of soil and plant-associated and newly described type strains.</title>
        <authorList>
            <person name="Whitman W."/>
        </authorList>
    </citation>
    <scope>NUCLEOTIDE SEQUENCE [LARGE SCALE GENOMIC DNA]</scope>
    <source>
        <strain evidence="9 10">CECT 7506</strain>
    </source>
</reference>
<dbReference type="PANTHER" id="PTHR43297">
    <property type="entry name" value="OLIGOPEPTIDE TRANSPORT ATP-BINDING PROTEIN APPD"/>
    <property type="match status" value="1"/>
</dbReference>
<dbReference type="Gene3D" id="3.40.50.300">
    <property type="entry name" value="P-loop containing nucleotide triphosphate hydrolases"/>
    <property type="match status" value="2"/>
</dbReference>
<dbReference type="FunFam" id="3.40.50.300:FF:000016">
    <property type="entry name" value="Oligopeptide ABC transporter ATP-binding component"/>
    <property type="match status" value="2"/>
</dbReference>
<name>A0A368W1H0_9BACL</name>
<evidence type="ECO:0000256" key="3">
    <source>
        <dbReference type="ARBA" id="ARBA00022448"/>
    </source>
</evidence>
<dbReference type="InterPro" id="IPR003439">
    <property type="entry name" value="ABC_transporter-like_ATP-bd"/>
</dbReference>
<keyword evidence="5" id="KW-0547">Nucleotide-binding</keyword>
<dbReference type="NCBIfam" id="NF008453">
    <property type="entry name" value="PRK11308.1"/>
    <property type="match status" value="2"/>
</dbReference>
<organism evidence="9 10">
    <name type="scientific">Paenibacillus prosopidis</name>
    <dbReference type="NCBI Taxonomy" id="630520"/>
    <lineage>
        <taxon>Bacteria</taxon>
        <taxon>Bacillati</taxon>
        <taxon>Bacillota</taxon>
        <taxon>Bacilli</taxon>
        <taxon>Bacillales</taxon>
        <taxon>Paenibacillaceae</taxon>
        <taxon>Paenibacillus</taxon>
    </lineage>
</organism>
<keyword evidence="3" id="KW-0813">Transport</keyword>
<evidence type="ECO:0000256" key="7">
    <source>
        <dbReference type="ARBA" id="ARBA00023136"/>
    </source>
</evidence>
<evidence type="ECO:0000256" key="6">
    <source>
        <dbReference type="ARBA" id="ARBA00022840"/>
    </source>
</evidence>
<dbReference type="NCBIfam" id="NF007739">
    <property type="entry name" value="PRK10419.1"/>
    <property type="match status" value="2"/>
</dbReference>
<gene>
    <name evidence="9" type="ORF">DFP97_10628</name>
</gene>
<keyword evidence="7" id="KW-0472">Membrane</keyword>
<accession>A0A368W1H0</accession>
<sequence>MDKGAAAGTIDRNADIPGSANQPLLQVRDLHTHFFTESGIVKAVNGVSFEIQRGERLAIVGESGSGKSAMAMSLIQLIAYPGKLVSGSVRLDGKELVGLSEAELNKLRGSAIGTVFQDPMTSLDPVMTIEEQMVLPIRKHLKLGSKEARKHALGLLNQVGIPDADKRISSYPFEMSGGMRQRVMIAMALSCKPKLILADEPTTALDVTIQAQIVELLKTLTETTGSAMMFITHDLGLVARFAQKVAVMYAGKIVEYGTVDEIFNSPRHPYTQSLLKTIPSVSGEKRVRLLQIQGFPPDMKLPIIGCSYKERCPAASERCNNDSPELMPRQGRQLAACWLKNGLMTEGYESITTQLSRGELNALTKQERVNTADAAGVITTERSALPVGANEGDATRINAFVADDANIVLQITDLHKHFKKTSMLPWKKDSEIRAVNGISFKLRRGETIGIVGESGCGKSTTARMLLKLDEPTGGRIELNGNIQIVFQDPYSSFNPKMKIAEIISEPLDVRKIGTKEEKQLIVRELIQKVGLDPSYLERYPSQLSGGQRQRIGVARALALNPTVVVADEPTSALDVSVRAQIINLLCDLKEELKLSFVFISHDLSTVRYISDKIAVMYLGEIVEYGAAEEIFVNPAHPYTKALLAAVPVPDPKIEASRSIELLKGELPSPAAPPAGCAFSSRCPQVTVLCTERKPALQEYLERREVACHAVS</sequence>
<comment type="subcellular location">
    <subcellularLocation>
        <location evidence="1">Cell membrane</location>
        <topology evidence="1">Peripheral membrane protein</topology>
    </subcellularLocation>
</comment>
<evidence type="ECO:0000313" key="10">
    <source>
        <dbReference type="Proteomes" id="UP000252415"/>
    </source>
</evidence>
<dbReference type="AlphaFoldDB" id="A0A368W1H0"/>
<dbReference type="SUPFAM" id="SSF52540">
    <property type="entry name" value="P-loop containing nucleoside triphosphate hydrolases"/>
    <property type="match status" value="2"/>
</dbReference>
<dbReference type="GO" id="GO:0005886">
    <property type="term" value="C:plasma membrane"/>
    <property type="evidence" value="ECO:0007669"/>
    <property type="project" value="UniProtKB-SubCell"/>
</dbReference>
<dbReference type="RefSeq" id="WP_181873457.1">
    <property type="nucleotide sequence ID" value="NZ_QPJD01000006.1"/>
</dbReference>
<dbReference type="PROSITE" id="PS50893">
    <property type="entry name" value="ABC_TRANSPORTER_2"/>
    <property type="match status" value="2"/>
</dbReference>
<keyword evidence="6 9" id="KW-0067">ATP-binding</keyword>
<protein>
    <submittedName>
        <fullName evidence="9">Peptide/nickel transport system ATP-binding protein</fullName>
    </submittedName>
</protein>
<dbReference type="SMART" id="SM00382">
    <property type="entry name" value="AAA"/>
    <property type="match status" value="2"/>
</dbReference>
<dbReference type="NCBIfam" id="TIGR01727">
    <property type="entry name" value="oligo_HPY"/>
    <property type="match status" value="2"/>
</dbReference>
<evidence type="ECO:0000259" key="8">
    <source>
        <dbReference type="PROSITE" id="PS50893"/>
    </source>
</evidence>
<evidence type="ECO:0000256" key="1">
    <source>
        <dbReference type="ARBA" id="ARBA00004202"/>
    </source>
</evidence>
<dbReference type="InterPro" id="IPR027417">
    <property type="entry name" value="P-loop_NTPase"/>
</dbReference>
<dbReference type="PROSITE" id="PS00211">
    <property type="entry name" value="ABC_TRANSPORTER_1"/>
    <property type="match status" value="2"/>
</dbReference>
<feature type="domain" description="ABC transporter" evidence="8">
    <location>
        <begin position="25"/>
        <end position="275"/>
    </location>
</feature>
<comment type="caution">
    <text evidence="9">The sequence shown here is derived from an EMBL/GenBank/DDBJ whole genome shotgun (WGS) entry which is preliminary data.</text>
</comment>
<evidence type="ECO:0000256" key="2">
    <source>
        <dbReference type="ARBA" id="ARBA00005417"/>
    </source>
</evidence>
<dbReference type="PANTHER" id="PTHR43297:SF2">
    <property type="entry name" value="DIPEPTIDE TRANSPORT ATP-BINDING PROTEIN DPPD"/>
    <property type="match status" value="1"/>
</dbReference>
<evidence type="ECO:0000313" key="9">
    <source>
        <dbReference type="EMBL" id="RCW48329.1"/>
    </source>
</evidence>
<dbReference type="GO" id="GO:0016887">
    <property type="term" value="F:ATP hydrolysis activity"/>
    <property type="evidence" value="ECO:0007669"/>
    <property type="project" value="InterPro"/>
</dbReference>
<dbReference type="EMBL" id="QPJD01000006">
    <property type="protein sequence ID" value="RCW48329.1"/>
    <property type="molecule type" value="Genomic_DNA"/>
</dbReference>
<dbReference type="InterPro" id="IPR017871">
    <property type="entry name" value="ABC_transporter-like_CS"/>
</dbReference>
<comment type="similarity">
    <text evidence="2">Belongs to the ABC transporter superfamily.</text>
</comment>
<dbReference type="InterPro" id="IPR050388">
    <property type="entry name" value="ABC_Ni/Peptide_Import"/>
</dbReference>
<dbReference type="InterPro" id="IPR013563">
    <property type="entry name" value="Oligopep_ABC_C"/>
</dbReference>
<keyword evidence="10" id="KW-1185">Reference proteome</keyword>
<proteinExistence type="inferred from homology"/>